<proteinExistence type="predicted"/>
<dbReference type="GO" id="GO:0019901">
    <property type="term" value="F:protein kinase binding"/>
    <property type="evidence" value="ECO:0007669"/>
    <property type="project" value="InterPro"/>
</dbReference>
<dbReference type="SUPFAM" id="SSF47954">
    <property type="entry name" value="Cyclin-like"/>
    <property type="match status" value="1"/>
</dbReference>
<dbReference type="GO" id="GO:0005634">
    <property type="term" value="C:nucleus"/>
    <property type="evidence" value="ECO:0007669"/>
    <property type="project" value="TreeGrafter"/>
</dbReference>
<dbReference type="OrthoDB" id="5304883at2759"/>
<gene>
    <name evidence="1" type="ORF">GcC1_109001</name>
</gene>
<dbReference type="PANTHER" id="PTHR15615">
    <property type="match status" value="1"/>
</dbReference>
<dbReference type="AlphaFoldDB" id="A0A420I8Z6"/>
<dbReference type="Gene3D" id="1.10.472.10">
    <property type="entry name" value="Cyclin-like"/>
    <property type="match status" value="1"/>
</dbReference>
<evidence type="ECO:0000313" key="1">
    <source>
        <dbReference type="EMBL" id="RKF66825.1"/>
    </source>
</evidence>
<name>A0A420I8Z6_9PEZI</name>
<reference evidence="1 2" key="1">
    <citation type="journal article" date="2018" name="BMC Genomics">
        <title>Comparative genome analyses reveal sequence features reflecting distinct modes of host-adaptation between dicot and monocot powdery mildew.</title>
        <authorList>
            <person name="Wu Y."/>
            <person name="Ma X."/>
            <person name="Pan Z."/>
            <person name="Kale S.D."/>
            <person name="Song Y."/>
            <person name="King H."/>
            <person name="Zhang Q."/>
            <person name="Presley C."/>
            <person name="Deng X."/>
            <person name="Wei C.I."/>
            <person name="Xiao S."/>
        </authorList>
    </citation>
    <scope>NUCLEOTIDE SEQUENCE [LARGE SCALE GENOMIC DNA]</scope>
    <source>
        <strain evidence="1">UCSC1</strain>
    </source>
</reference>
<dbReference type="EMBL" id="MCBR01010931">
    <property type="protein sequence ID" value="RKF66825.1"/>
    <property type="molecule type" value="Genomic_DNA"/>
</dbReference>
<dbReference type="InterPro" id="IPR036915">
    <property type="entry name" value="Cyclin-like_sf"/>
</dbReference>
<dbReference type="CDD" id="cd20558">
    <property type="entry name" value="CYCLIN_ScPCL7-like"/>
    <property type="match status" value="1"/>
</dbReference>
<dbReference type="InterPro" id="IPR013922">
    <property type="entry name" value="Cyclin_PHO80-like"/>
</dbReference>
<protein>
    <submittedName>
        <fullName evidence="1">Cyclin-P2-1</fullName>
    </submittedName>
</protein>
<dbReference type="Pfam" id="PF08613">
    <property type="entry name" value="Cyclin"/>
    <property type="match status" value="1"/>
</dbReference>
<dbReference type="Proteomes" id="UP000285405">
    <property type="component" value="Unassembled WGS sequence"/>
</dbReference>
<organism evidence="1 2">
    <name type="scientific">Golovinomyces cichoracearum</name>
    <dbReference type="NCBI Taxonomy" id="62708"/>
    <lineage>
        <taxon>Eukaryota</taxon>
        <taxon>Fungi</taxon>
        <taxon>Dikarya</taxon>
        <taxon>Ascomycota</taxon>
        <taxon>Pezizomycotina</taxon>
        <taxon>Leotiomycetes</taxon>
        <taxon>Erysiphales</taxon>
        <taxon>Erysiphaceae</taxon>
        <taxon>Golovinomyces</taxon>
    </lineage>
</organism>
<comment type="caution">
    <text evidence="1">The sequence shown here is derived from an EMBL/GenBank/DDBJ whole genome shotgun (WGS) entry which is preliminary data.</text>
</comment>
<dbReference type="PANTHER" id="PTHR15615:SF32">
    <property type="entry name" value="PROTEIN KINASE COMPLEX COMPONENT, PUTATIVE (AFU_ORTHOLOGUE AFUA_2G07660)-RELATED"/>
    <property type="match status" value="1"/>
</dbReference>
<accession>A0A420I8Z6</accession>
<evidence type="ECO:0000313" key="2">
    <source>
        <dbReference type="Proteomes" id="UP000285405"/>
    </source>
</evidence>
<dbReference type="GO" id="GO:0016538">
    <property type="term" value="F:cyclin-dependent protein serine/threonine kinase regulator activity"/>
    <property type="evidence" value="ECO:0007669"/>
    <property type="project" value="TreeGrafter"/>
</dbReference>
<dbReference type="GO" id="GO:0000307">
    <property type="term" value="C:cyclin-dependent protein kinase holoenzyme complex"/>
    <property type="evidence" value="ECO:0007669"/>
    <property type="project" value="TreeGrafter"/>
</dbReference>
<sequence>MDPQYVSESGVLASSDNMDVFRHSPIAALKLLCAGIEALIKLSGDIAPTIPMYDKSSINLDLELEKVDRSQISSPEELKDWEFLPKQHRGSVSNEEPDVNGVKLRTELNENLASNDPFFVVDDTPELAKSQYNVIARKFYSKYMPPISLVDYLMRIHRFCPISTAVYLATSLYIHKLAIDEKTISVTRRNCHRLVLAGLRVTMKALEDHSYAHAHFAKVGGVSVSELAKLEISFCFLINFEFIKSGEMLLQHACDLKMISSLQGGMNYLPKTPTKLRDRSNISAKNSLSLQTSVATTG</sequence>